<accession>A0ABY9K1F0</accession>
<keyword evidence="6" id="KW-1185">Reference proteome</keyword>
<evidence type="ECO:0000259" key="4">
    <source>
        <dbReference type="PROSITE" id="PS51352"/>
    </source>
</evidence>
<keyword evidence="2" id="KW-0186">Copper</keyword>
<dbReference type="PANTHER" id="PTHR12151">
    <property type="entry name" value="ELECTRON TRANSPORT PROTIN SCO1/SENC FAMILY MEMBER"/>
    <property type="match status" value="1"/>
</dbReference>
<dbReference type="PROSITE" id="PS51352">
    <property type="entry name" value="THIOREDOXIN_2"/>
    <property type="match status" value="1"/>
</dbReference>
<dbReference type="Gene3D" id="3.40.30.10">
    <property type="entry name" value="Glutaredoxin"/>
    <property type="match status" value="1"/>
</dbReference>
<dbReference type="PROSITE" id="PS51257">
    <property type="entry name" value="PROKAR_LIPOPROTEIN"/>
    <property type="match status" value="1"/>
</dbReference>
<organism evidence="5 6">
    <name type="scientific">Bacillus carboniphilus</name>
    <dbReference type="NCBI Taxonomy" id="86663"/>
    <lineage>
        <taxon>Bacteria</taxon>
        <taxon>Bacillati</taxon>
        <taxon>Bacillota</taxon>
        <taxon>Bacilli</taxon>
        <taxon>Bacillales</taxon>
        <taxon>Bacillaceae</taxon>
        <taxon>Bacillus</taxon>
    </lineage>
</organism>
<dbReference type="Pfam" id="PF02630">
    <property type="entry name" value="SCO1-SenC"/>
    <property type="match status" value="1"/>
</dbReference>
<dbReference type="RefSeq" id="WP_226538479.1">
    <property type="nucleotide sequence ID" value="NZ_CP129013.1"/>
</dbReference>
<name>A0ABY9K1F0_9BACI</name>
<gene>
    <name evidence="5" type="ORF">LC087_05870</name>
</gene>
<evidence type="ECO:0000256" key="2">
    <source>
        <dbReference type="ARBA" id="ARBA00023008"/>
    </source>
</evidence>
<feature type="domain" description="Thioredoxin" evidence="4">
    <location>
        <begin position="15"/>
        <end position="182"/>
    </location>
</feature>
<dbReference type="InterPro" id="IPR036249">
    <property type="entry name" value="Thioredoxin-like_sf"/>
</dbReference>
<keyword evidence="3" id="KW-0732">Signal</keyword>
<proteinExistence type="inferred from homology"/>
<dbReference type="PANTHER" id="PTHR12151:SF25">
    <property type="entry name" value="LINALOOL DEHYDRATASE_ISOMERASE DOMAIN-CONTAINING PROTEIN"/>
    <property type="match status" value="1"/>
</dbReference>
<protein>
    <submittedName>
        <fullName evidence="5">SCO family protein</fullName>
    </submittedName>
</protein>
<dbReference type="SUPFAM" id="SSF52833">
    <property type="entry name" value="Thioredoxin-like"/>
    <property type="match status" value="1"/>
</dbReference>
<comment type="similarity">
    <text evidence="1">Belongs to the SCO1/2 family.</text>
</comment>
<evidence type="ECO:0000313" key="5">
    <source>
        <dbReference type="EMBL" id="WLR43670.1"/>
    </source>
</evidence>
<dbReference type="InterPro" id="IPR013766">
    <property type="entry name" value="Thioredoxin_domain"/>
</dbReference>
<feature type="signal peptide" evidence="3">
    <location>
        <begin position="1"/>
        <end position="21"/>
    </location>
</feature>
<evidence type="ECO:0000256" key="1">
    <source>
        <dbReference type="ARBA" id="ARBA00010996"/>
    </source>
</evidence>
<sequence>MRKCIVVLISLLLLAGCGAGANQFEEYSFTNQDNETFELESLKGNVWVADFIFTNCDTVCPPMTAHMAKLQQKAKEQEVDVQFISFSVDPEVDSPAVLKEFAEKFDVDHANWSFLTGYSQEEIGKFANEHFKTIAQKPKGEDQVIHQSYFYLVDQDGNVVNQYGGYSDTPYDEIIEDLKELQ</sequence>
<dbReference type="InterPro" id="IPR003782">
    <property type="entry name" value="SCO1/SenC"/>
</dbReference>
<evidence type="ECO:0000256" key="3">
    <source>
        <dbReference type="SAM" id="SignalP"/>
    </source>
</evidence>
<dbReference type="Proteomes" id="UP001197974">
    <property type="component" value="Chromosome"/>
</dbReference>
<evidence type="ECO:0000313" key="6">
    <source>
        <dbReference type="Proteomes" id="UP001197974"/>
    </source>
</evidence>
<reference evidence="5 6" key="1">
    <citation type="submission" date="2023-06" db="EMBL/GenBank/DDBJ databases">
        <title>Five Gram-positive bacteria isolated from mangrove sediments in Shenzhen, Guangdong, China.</title>
        <authorList>
            <person name="Yu S."/>
            <person name="Zheng W."/>
            <person name="Huang Y."/>
        </authorList>
    </citation>
    <scope>NUCLEOTIDE SEQUENCE [LARGE SCALE GENOMIC DNA]</scope>
    <source>
        <strain evidence="5 6">SaN35-3</strain>
    </source>
</reference>
<dbReference type="EMBL" id="CP129013">
    <property type="protein sequence ID" value="WLR43670.1"/>
    <property type="molecule type" value="Genomic_DNA"/>
</dbReference>
<feature type="chain" id="PRO_5046330678" evidence="3">
    <location>
        <begin position="22"/>
        <end position="182"/>
    </location>
</feature>
<dbReference type="CDD" id="cd02968">
    <property type="entry name" value="SCO"/>
    <property type="match status" value="1"/>
</dbReference>